<accession>A0ABC8QNJ5</accession>
<reference evidence="2 3" key="1">
    <citation type="submission" date="2024-02" db="EMBL/GenBank/DDBJ databases">
        <authorList>
            <person name="Vignale AGUSTIN F."/>
            <person name="Sosa J E."/>
            <person name="Modenutti C."/>
        </authorList>
    </citation>
    <scope>NUCLEOTIDE SEQUENCE [LARGE SCALE GENOMIC DNA]</scope>
</reference>
<dbReference type="EMBL" id="CAUOFW020000392">
    <property type="protein sequence ID" value="CAK9134264.1"/>
    <property type="molecule type" value="Genomic_DNA"/>
</dbReference>
<evidence type="ECO:0000256" key="1">
    <source>
        <dbReference type="SAM" id="MobiDB-lite"/>
    </source>
</evidence>
<evidence type="ECO:0000313" key="2">
    <source>
        <dbReference type="EMBL" id="CAK9134264.1"/>
    </source>
</evidence>
<dbReference type="Proteomes" id="UP001642360">
    <property type="component" value="Unassembled WGS sequence"/>
</dbReference>
<dbReference type="PANTHER" id="PTHR13448">
    <property type="entry name" value="TRANSMEMBRANE PROTEIN 214"/>
    <property type="match status" value="1"/>
</dbReference>
<dbReference type="PANTHER" id="PTHR13448:SF14">
    <property type="entry name" value="F26K24.17 PROTEIN"/>
    <property type="match status" value="1"/>
</dbReference>
<feature type="compositionally biased region" description="Basic and acidic residues" evidence="1">
    <location>
        <begin position="65"/>
        <end position="74"/>
    </location>
</feature>
<feature type="region of interest" description="Disordered" evidence="1">
    <location>
        <begin position="1"/>
        <end position="74"/>
    </location>
</feature>
<sequence length="587" mass="65046">MEHQSVQSESNSHIEDNTSNNHGWQKVTYAKRQRKTLAKPAATGNSIPNGSSISGGETVFTSLEKQSEERRRRIEAQRAAVLADLEAPVRLSGKKRDDDYEEGDETDSEAVENGKLEEKKLVKAKKPKKPKVTVAEAAAKIDAADLVAFLADIMGSYESQEEILLMRFADYFGQAFSAVNASQFPWLKLFRESTVAKIADIPVSHISEAVYKTSIDWINQRSYEALRSFVLWLLDSILADVASQQAGPKGSKKGVQQTFSKSQVAIFLVLAMVLRRKPDVLIHVFPKLKENSKYQGQDKLPVIVWMIAQACEGDLAVGLYLWAHYILPIVGGKLGSNPQSRDLVLQLAERILSAPKARTILVNGAVRKGERLMPPLALDLLLRVTFPASSARVKATERFEAIYPTLKEVALAGSPGSKAMKQVSQQILSFAMKAAGEGIPELSREATSIFIWCLTQNPDCYKQWDKIYIDNLEVSTVFLRKLNKEWKELSVKHSSLEALGQTLKSFRHKNVEALAGDEEDAARLALFKEADKHSKVILGKLSRGHGCMKSMAFVIIALAVGATLVSPSMESWDWNKFSVLFSAHQSS</sequence>
<dbReference type="InterPro" id="IPR019308">
    <property type="entry name" value="TMEM214"/>
</dbReference>
<evidence type="ECO:0000313" key="3">
    <source>
        <dbReference type="Proteomes" id="UP001642360"/>
    </source>
</evidence>
<feature type="compositionally biased region" description="Polar residues" evidence="1">
    <location>
        <begin position="1"/>
        <end position="23"/>
    </location>
</feature>
<dbReference type="AlphaFoldDB" id="A0ABC8QNJ5"/>
<feature type="region of interest" description="Disordered" evidence="1">
    <location>
        <begin position="93"/>
        <end position="113"/>
    </location>
</feature>
<gene>
    <name evidence="2" type="ORF">ILEXP_LOCUS1201</name>
</gene>
<proteinExistence type="predicted"/>
<comment type="caution">
    <text evidence="2">The sequence shown here is derived from an EMBL/GenBank/DDBJ whole genome shotgun (WGS) entry which is preliminary data.</text>
</comment>
<protein>
    <recommendedName>
        <fullName evidence="4">Transmembrane protein</fullName>
    </recommendedName>
</protein>
<keyword evidence="3" id="KW-1185">Reference proteome</keyword>
<organism evidence="2 3">
    <name type="scientific">Ilex paraguariensis</name>
    <name type="common">yerba mate</name>
    <dbReference type="NCBI Taxonomy" id="185542"/>
    <lineage>
        <taxon>Eukaryota</taxon>
        <taxon>Viridiplantae</taxon>
        <taxon>Streptophyta</taxon>
        <taxon>Embryophyta</taxon>
        <taxon>Tracheophyta</taxon>
        <taxon>Spermatophyta</taxon>
        <taxon>Magnoliopsida</taxon>
        <taxon>eudicotyledons</taxon>
        <taxon>Gunneridae</taxon>
        <taxon>Pentapetalae</taxon>
        <taxon>asterids</taxon>
        <taxon>campanulids</taxon>
        <taxon>Aquifoliales</taxon>
        <taxon>Aquifoliaceae</taxon>
        <taxon>Ilex</taxon>
    </lineage>
</organism>
<name>A0ABC8QNJ5_9AQUA</name>
<evidence type="ECO:0008006" key="4">
    <source>
        <dbReference type="Google" id="ProtNLM"/>
    </source>
</evidence>
<feature type="compositionally biased region" description="Low complexity" evidence="1">
    <location>
        <begin position="44"/>
        <end position="56"/>
    </location>
</feature>
<feature type="compositionally biased region" description="Acidic residues" evidence="1">
    <location>
        <begin position="99"/>
        <end position="110"/>
    </location>
</feature>
<dbReference type="Pfam" id="PF10151">
    <property type="entry name" value="TMEM214"/>
    <property type="match status" value="1"/>
</dbReference>